<dbReference type="AlphaFoldDB" id="A0A5N7BX14"/>
<dbReference type="InterPro" id="IPR013785">
    <property type="entry name" value="Aldolase_TIM"/>
</dbReference>
<proteinExistence type="predicted"/>
<dbReference type="SUPFAM" id="SSF51569">
    <property type="entry name" value="Aldolase"/>
    <property type="match status" value="1"/>
</dbReference>
<dbReference type="PANTHER" id="PTHR12128:SF66">
    <property type="entry name" value="4-HYDROXY-2-OXOGLUTARATE ALDOLASE, MITOCHONDRIAL"/>
    <property type="match status" value="1"/>
</dbReference>
<dbReference type="EMBL" id="ML735317">
    <property type="protein sequence ID" value="KAE8386183.1"/>
    <property type="molecule type" value="Genomic_DNA"/>
</dbReference>
<evidence type="ECO:0000313" key="2">
    <source>
        <dbReference type="EMBL" id="KAE8386183.1"/>
    </source>
</evidence>
<dbReference type="Proteomes" id="UP000326877">
    <property type="component" value="Unassembled WGS sequence"/>
</dbReference>
<dbReference type="CDD" id="cd00408">
    <property type="entry name" value="DHDPS-like"/>
    <property type="match status" value="1"/>
</dbReference>
<dbReference type="OrthoDB" id="191315at2759"/>
<evidence type="ECO:0008006" key="3">
    <source>
        <dbReference type="Google" id="ProtNLM"/>
    </source>
</evidence>
<sequence length="222" mass="23892">MSSAQPPRYGVYSPMVTFFNEDESVEYKSITQHVERLLPSGVAGVVMHGSNGEAIHLLREELAQIICHCSIIAGCSASSVHETLLNITEAQEAGAGYALVLRPQIVGAKLTYGDLGKFQRLSASLPTTKFGPFARKADFLLPGLIVGSNGIVSALANLVPKLHIEAARLYKAGKLQGAQEIQWKLSYGSPRPREPLPQVEISGIQGEALDALQAMVDLEKQL</sequence>
<keyword evidence="1" id="KW-0456">Lyase</keyword>
<dbReference type="InterPro" id="IPR002220">
    <property type="entry name" value="DapA-like"/>
</dbReference>
<name>A0A5N7BX14_PETAA</name>
<evidence type="ECO:0000256" key="1">
    <source>
        <dbReference type="ARBA" id="ARBA00023239"/>
    </source>
</evidence>
<dbReference type="GO" id="GO:0008840">
    <property type="term" value="F:4-hydroxy-tetrahydrodipicolinate synthase activity"/>
    <property type="evidence" value="ECO:0007669"/>
    <property type="project" value="TreeGrafter"/>
</dbReference>
<protein>
    <recommendedName>
        <fullName evidence="3">Aldolase</fullName>
    </recommendedName>
</protein>
<dbReference type="SMART" id="SM01130">
    <property type="entry name" value="DHDPS"/>
    <property type="match status" value="1"/>
</dbReference>
<dbReference type="PANTHER" id="PTHR12128">
    <property type="entry name" value="DIHYDRODIPICOLINATE SYNTHASE"/>
    <property type="match status" value="1"/>
</dbReference>
<organism evidence="2">
    <name type="scientific">Petromyces alliaceus</name>
    <name type="common">Aspergillus alliaceus</name>
    <dbReference type="NCBI Taxonomy" id="209559"/>
    <lineage>
        <taxon>Eukaryota</taxon>
        <taxon>Fungi</taxon>
        <taxon>Dikarya</taxon>
        <taxon>Ascomycota</taxon>
        <taxon>Pezizomycotina</taxon>
        <taxon>Eurotiomycetes</taxon>
        <taxon>Eurotiomycetidae</taxon>
        <taxon>Eurotiales</taxon>
        <taxon>Aspergillaceae</taxon>
        <taxon>Aspergillus</taxon>
        <taxon>Aspergillus subgen. Circumdati</taxon>
    </lineage>
</organism>
<accession>A0A5N7BX14</accession>
<reference evidence="2" key="1">
    <citation type="submission" date="2019-04" db="EMBL/GenBank/DDBJ databases">
        <title>Friends and foes A comparative genomics studyof 23 Aspergillus species from section Flavi.</title>
        <authorList>
            <consortium name="DOE Joint Genome Institute"/>
            <person name="Kjaerbolling I."/>
            <person name="Vesth T."/>
            <person name="Frisvad J.C."/>
            <person name="Nybo J.L."/>
            <person name="Theobald S."/>
            <person name="Kildgaard S."/>
            <person name="Isbrandt T."/>
            <person name="Kuo A."/>
            <person name="Sato A."/>
            <person name="Lyhne E.K."/>
            <person name="Kogle M.E."/>
            <person name="Wiebenga A."/>
            <person name="Kun R.S."/>
            <person name="Lubbers R.J."/>
            <person name="Makela M.R."/>
            <person name="Barry K."/>
            <person name="Chovatia M."/>
            <person name="Clum A."/>
            <person name="Daum C."/>
            <person name="Haridas S."/>
            <person name="He G."/>
            <person name="LaButti K."/>
            <person name="Lipzen A."/>
            <person name="Mondo S."/>
            <person name="Riley R."/>
            <person name="Salamov A."/>
            <person name="Simmons B.A."/>
            <person name="Magnuson J.K."/>
            <person name="Henrissat B."/>
            <person name="Mortensen U.H."/>
            <person name="Larsen T.O."/>
            <person name="Devries R.P."/>
            <person name="Grigoriev I.V."/>
            <person name="Machida M."/>
            <person name="Baker S.E."/>
            <person name="Andersen M.R."/>
        </authorList>
    </citation>
    <scope>NUCLEOTIDE SEQUENCE [LARGE SCALE GENOMIC DNA]</scope>
    <source>
        <strain evidence="2">IBT 14317</strain>
    </source>
</reference>
<gene>
    <name evidence="2" type="ORF">BDV23DRAFT_175677</name>
</gene>
<dbReference type="Pfam" id="PF00701">
    <property type="entry name" value="DHDPS"/>
    <property type="match status" value="2"/>
</dbReference>
<dbReference type="Gene3D" id="3.20.20.70">
    <property type="entry name" value="Aldolase class I"/>
    <property type="match status" value="2"/>
</dbReference>